<dbReference type="PRINTS" id="PR01217">
    <property type="entry name" value="PRICHEXTENSN"/>
</dbReference>
<accession>A0A5N6PN86</accession>
<dbReference type="OrthoDB" id="1938465at2759"/>
<name>A0A5N6PN86_9ASTR</name>
<evidence type="ECO:0000259" key="4">
    <source>
        <dbReference type="Pfam" id="PF25597"/>
    </source>
</evidence>
<dbReference type="Pfam" id="PF07727">
    <property type="entry name" value="RVT_2"/>
    <property type="match status" value="1"/>
</dbReference>
<reference evidence="5 6" key="1">
    <citation type="submission" date="2019-05" db="EMBL/GenBank/DDBJ databases">
        <title>Mikania micrantha, genome provides insights into the molecular mechanism of rapid growth.</title>
        <authorList>
            <person name="Liu B."/>
        </authorList>
    </citation>
    <scope>NUCLEOTIDE SEQUENCE [LARGE SCALE GENOMIC DNA]</scope>
    <source>
        <strain evidence="5">NLD-2019</strain>
        <tissue evidence="5">Leaf</tissue>
    </source>
</reference>
<evidence type="ECO:0000313" key="6">
    <source>
        <dbReference type="Proteomes" id="UP000326396"/>
    </source>
</evidence>
<gene>
    <name evidence="5" type="ORF">E3N88_06260</name>
</gene>
<dbReference type="Pfam" id="PF25597">
    <property type="entry name" value="SH3_retrovirus"/>
    <property type="match status" value="1"/>
</dbReference>
<dbReference type="CDD" id="cd09272">
    <property type="entry name" value="RNase_HI_RT_Ty1"/>
    <property type="match status" value="1"/>
</dbReference>
<organism evidence="5 6">
    <name type="scientific">Mikania micrantha</name>
    <name type="common">bitter vine</name>
    <dbReference type="NCBI Taxonomy" id="192012"/>
    <lineage>
        <taxon>Eukaryota</taxon>
        <taxon>Viridiplantae</taxon>
        <taxon>Streptophyta</taxon>
        <taxon>Embryophyta</taxon>
        <taxon>Tracheophyta</taxon>
        <taxon>Spermatophyta</taxon>
        <taxon>Magnoliopsida</taxon>
        <taxon>eudicotyledons</taxon>
        <taxon>Gunneridae</taxon>
        <taxon>Pentapetalae</taxon>
        <taxon>asterids</taxon>
        <taxon>campanulids</taxon>
        <taxon>Asterales</taxon>
        <taxon>Asteraceae</taxon>
        <taxon>Asteroideae</taxon>
        <taxon>Heliantheae alliance</taxon>
        <taxon>Eupatorieae</taxon>
        <taxon>Mikania</taxon>
    </lineage>
</organism>
<dbReference type="InterPro" id="IPR013103">
    <property type="entry name" value="RVT_2"/>
</dbReference>
<comment type="caution">
    <text evidence="5">The sequence shown here is derived from an EMBL/GenBank/DDBJ whole genome shotgun (WGS) entry which is preliminary data.</text>
</comment>
<dbReference type="InterPro" id="IPR057670">
    <property type="entry name" value="SH3_retrovirus"/>
</dbReference>
<dbReference type="InterPro" id="IPR043502">
    <property type="entry name" value="DNA/RNA_pol_sf"/>
</dbReference>
<dbReference type="PANTHER" id="PTHR11439">
    <property type="entry name" value="GAG-POL-RELATED RETROTRANSPOSON"/>
    <property type="match status" value="1"/>
</dbReference>
<dbReference type="SUPFAM" id="SSF56672">
    <property type="entry name" value="DNA/RNA polymerases"/>
    <property type="match status" value="1"/>
</dbReference>
<keyword evidence="2" id="KW-0732">Signal</keyword>
<evidence type="ECO:0000313" key="5">
    <source>
        <dbReference type="EMBL" id="KAD6795364.1"/>
    </source>
</evidence>
<feature type="region of interest" description="Disordered" evidence="1">
    <location>
        <begin position="249"/>
        <end position="362"/>
    </location>
</feature>
<dbReference type="InterPro" id="IPR036397">
    <property type="entry name" value="RNaseH_sf"/>
</dbReference>
<dbReference type="Proteomes" id="UP000326396">
    <property type="component" value="Linkage Group LG11"/>
</dbReference>
<feature type="compositionally biased region" description="Low complexity" evidence="1">
    <location>
        <begin position="265"/>
        <end position="274"/>
    </location>
</feature>
<evidence type="ECO:0000256" key="1">
    <source>
        <dbReference type="SAM" id="MobiDB-lite"/>
    </source>
</evidence>
<evidence type="ECO:0000259" key="3">
    <source>
        <dbReference type="Pfam" id="PF07727"/>
    </source>
</evidence>
<dbReference type="EMBL" id="SZYD01000003">
    <property type="protein sequence ID" value="KAD6795364.1"/>
    <property type="molecule type" value="Genomic_DNA"/>
</dbReference>
<protein>
    <submittedName>
        <fullName evidence="5">Uncharacterized protein</fullName>
    </submittedName>
</protein>
<feature type="chain" id="PRO_5024417064" evidence="2">
    <location>
        <begin position="18"/>
        <end position="670"/>
    </location>
</feature>
<sequence length="670" mass="75276">MVSSSCILLKFISTVSTDKQECVNDEDAEFSIGLIRQDLSVPDLEHGEQVIKVSTPSAPPYHLLPFTCGQTTPHFGTTAWDTRIPKLSSICEYIKLASHLASCGISHLTSPPHTPEHNDFAERHHRHIVETGLTLLSHAQLPLKFWPFAFTTATYLINRLPTITLNNDSPFSRLFHKLPNYDKLRSFGCLCYPWLRPYTTHKLQSRSKPCIFVGYSPTQSAYHLLDPQTNKIYTSRHVQFVESQFPYSSLTKTSPPTYPNPTHWLPLSISSIPAPSQPPSNPPPTASTPTNQPIITYQRRSKPPNPLPTPSLPVHSDNPSPNLPNSPSSSENSPPPPSNPPSPSSPPHTRTFKPPNPKYHNQDFLLYHSTPQLFPEPSTSTQALKQPHWRHAMQEEFNALTRNQTWSLVPPDSILNLVGCKWVFRTKFKPDGSVDRFKARLVAKGFHQRPGLDYVETFSPVIKPATLRIILTLATSQSWPLRQLDINNAFLQGVEVLPHTHGLFLSQSKYITDLLSRANMTDCKPSSTPINSSTLLLPSDGTPLSSPTEYRALVGALQYLSLTRPDVAFTVNKLSQFMHTPTDIHFTALKRLLRYLHGTMHHGLLIRRHSPLLLHAFTDADWAGDKQTYRSTTGYLVYLGSNPISWSSKRQSTLVDPLLRLSFVQLLLLQ</sequence>
<keyword evidence="6" id="KW-1185">Reference proteome</keyword>
<dbReference type="PANTHER" id="PTHR11439:SF463">
    <property type="entry name" value="REVERSE TRANSCRIPTASE TY1_COPIA-TYPE DOMAIN-CONTAINING PROTEIN"/>
    <property type="match status" value="1"/>
</dbReference>
<dbReference type="AlphaFoldDB" id="A0A5N6PN86"/>
<feature type="compositionally biased region" description="Pro residues" evidence="1">
    <location>
        <begin position="275"/>
        <end position="286"/>
    </location>
</feature>
<dbReference type="InterPro" id="IPR012337">
    <property type="entry name" value="RNaseH-like_sf"/>
</dbReference>
<feature type="domain" description="Reverse transcriptase Ty1/copia-type" evidence="3">
    <location>
        <begin position="403"/>
        <end position="493"/>
    </location>
</feature>
<dbReference type="GO" id="GO:0003676">
    <property type="term" value="F:nucleic acid binding"/>
    <property type="evidence" value="ECO:0007669"/>
    <property type="project" value="InterPro"/>
</dbReference>
<feature type="compositionally biased region" description="Low complexity" evidence="1">
    <location>
        <begin position="318"/>
        <end position="332"/>
    </location>
</feature>
<evidence type="ECO:0000256" key="2">
    <source>
        <dbReference type="SAM" id="SignalP"/>
    </source>
</evidence>
<feature type="signal peptide" evidence="2">
    <location>
        <begin position="1"/>
        <end position="17"/>
    </location>
</feature>
<feature type="domain" description="Retroviral polymerase SH3-like" evidence="4">
    <location>
        <begin position="189"/>
        <end position="250"/>
    </location>
</feature>
<feature type="compositionally biased region" description="Pro residues" evidence="1">
    <location>
        <begin position="333"/>
        <end position="346"/>
    </location>
</feature>
<proteinExistence type="predicted"/>
<dbReference type="Gene3D" id="3.30.420.10">
    <property type="entry name" value="Ribonuclease H-like superfamily/Ribonuclease H"/>
    <property type="match status" value="1"/>
</dbReference>
<dbReference type="SUPFAM" id="SSF53098">
    <property type="entry name" value="Ribonuclease H-like"/>
    <property type="match status" value="1"/>
</dbReference>